<keyword evidence="2" id="KW-0812">Transmembrane</keyword>
<keyword evidence="2" id="KW-1133">Transmembrane helix</keyword>
<dbReference type="EMBL" id="BLXT01006199">
    <property type="protein sequence ID" value="GFO29719.1"/>
    <property type="molecule type" value="Genomic_DNA"/>
</dbReference>
<gene>
    <name evidence="3" type="ORF">PoB_005622400</name>
</gene>
<reference evidence="3 4" key="1">
    <citation type="journal article" date="2021" name="Elife">
        <title>Chloroplast acquisition without the gene transfer in kleptoplastic sea slugs, Plakobranchus ocellatus.</title>
        <authorList>
            <person name="Maeda T."/>
            <person name="Takahashi S."/>
            <person name="Yoshida T."/>
            <person name="Shimamura S."/>
            <person name="Takaki Y."/>
            <person name="Nagai Y."/>
            <person name="Toyoda A."/>
            <person name="Suzuki Y."/>
            <person name="Arimoto A."/>
            <person name="Ishii H."/>
            <person name="Satoh N."/>
            <person name="Nishiyama T."/>
            <person name="Hasebe M."/>
            <person name="Maruyama T."/>
            <person name="Minagawa J."/>
            <person name="Obokata J."/>
            <person name="Shigenobu S."/>
        </authorList>
    </citation>
    <scope>NUCLEOTIDE SEQUENCE [LARGE SCALE GENOMIC DNA]</scope>
</reference>
<evidence type="ECO:0000256" key="1">
    <source>
        <dbReference type="SAM" id="MobiDB-lite"/>
    </source>
</evidence>
<keyword evidence="2" id="KW-0472">Membrane</keyword>
<feature type="compositionally biased region" description="Low complexity" evidence="1">
    <location>
        <begin position="16"/>
        <end position="51"/>
    </location>
</feature>
<dbReference type="Proteomes" id="UP000735302">
    <property type="component" value="Unassembled WGS sequence"/>
</dbReference>
<dbReference type="AlphaFoldDB" id="A0AAV4CAX0"/>
<feature type="transmembrane region" description="Helical" evidence="2">
    <location>
        <begin position="101"/>
        <end position="118"/>
    </location>
</feature>
<proteinExistence type="predicted"/>
<protein>
    <submittedName>
        <fullName evidence="3">Uncharacterized protein</fullName>
    </submittedName>
</protein>
<name>A0AAV4CAX0_9GAST</name>
<feature type="transmembrane region" description="Helical" evidence="2">
    <location>
        <begin position="73"/>
        <end position="95"/>
    </location>
</feature>
<sequence length="128" mass="14061">MDAISKLLGTTDLRASTSSSISSGGNTTRRNLTTSNNSRFSRSSNYGNNRRPWARQPSAASAKAEPLAVFRPGGLSGVLLVLVFTNPVAVLRRYVPYTDRWINAFCMIFHSFLIVLLGRKVKGTGYFD</sequence>
<keyword evidence="4" id="KW-1185">Reference proteome</keyword>
<evidence type="ECO:0000313" key="3">
    <source>
        <dbReference type="EMBL" id="GFO29719.1"/>
    </source>
</evidence>
<evidence type="ECO:0000313" key="4">
    <source>
        <dbReference type="Proteomes" id="UP000735302"/>
    </source>
</evidence>
<evidence type="ECO:0000256" key="2">
    <source>
        <dbReference type="SAM" id="Phobius"/>
    </source>
</evidence>
<feature type="region of interest" description="Disordered" evidence="1">
    <location>
        <begin position="16"/>
        <end position="58"/>
    </location>
</feature>
<comment type="caution">
    <text evidence="3">The sequence shown here is derived from an EMBL/GenBank/DDBJ whole genome shotgun (WGS) entry which is preliminary data.</text>
</comment>
<accession>A0AAV4CAX0</accession>
<organism evidence="3 4">
    <name type="scientific">Plakobranchus ocellatus</name>
    <dbReference type="NCBI Taxonomy" id="259542"/>
    <lineage>
        <taxon>Eukaryota</taxon>
        <taxon>Metazoa</taxon>
        <taxon>Spiralia</taxon>
        <taxon>Lophotrochozoa</taxon>
        <taxon>Mollusca</taxon>
        <taxon>Gastropoda</taxon>
        <taxon>Heterobranchia</taxon>
        <taxon>Euthyneura</taxon>
        <taxon>Panpulmonata</taxon>
        <taxon>Sacoglossa</taxon>
        <taxon>Placobranchoidea</taxon>
        <taxon>Plakobranchidae</taxon>
        <taxon>Plakobranchus</taxon>
    </lineage>
</organism>